<protein>
    <submittedName>
        <fullName evidence="2">Uncharacterized protein</fullName>
    </submittedName>
</protein>
<feature type="region of interest" description="Disordered" evidence="1">
    <location>
        <begin position="206"/>
        <end position="225"/>
    </location>
</feature>
<dbReference type="RefSeq" id="WP_072861141.1">
    <property type="nucleotide sequence ID" value="NZ_FQUX01000002.1"/>
</dbReference>
<keyword evidence="3" id="KW-1185">Reference proteome</keyword>
<proteinExistence type="predicted"/>
<organism evidence="2 3">
    <name type="scientific">Arenibacter palladensis</name>
    <dbReference type="NCBI Taxonomy" id="237373"/>
    <lineage>
        <taxon>Bacteria</taxon>
        <taxon>Pseudomonadati</taxon>
        <taxon>Bacteroidota</taxon>
        <taxon>Flavobacteriia</taxon>
        <taxon>Flavobacteriales</taxon>
        <taxon>Flavobacteriaceae</taxon>
        <taxon>Arenibacter</taxon>
    </lineage>
</organism>
<evidence type="ECO:0000313" key="2">
    <source>
        <dbReference type="EMBL" id="SHF00005.1"/>
    </source>
</evidence>
<sequence length="225" mass="26357">MNYIKHLNGVFLQFSKDNRLNPTHISLYVGLFQLWNSYHFRDSFHINREEVMAYAKIGSKSTYHRCLKELHHWNYLYYRPSHNPFQGSTIKMFNFGTTDGQVVYPHQTKSGTSNGQVVVPINKHIETIKNKTNGGKRDRPRNEKEVIAFFNEKNWPIAEAKKFYCYYKSIGWKVGGTAEIVDWHALAQKWIFKSMEIKEDKTVVPVSQNTDNLKSSSMKNFNQPL</sequence>
<evidence type="ECO:0000256" key="1">
    <source>
        <dbReference type="SAM" id="MobiDB-lite"/>
    </source>
</evidence>
<dbReference type="AlphaFoldDB" id="A0A1M4Y2S8"/>
<reference evidence="3" key="1">
    <citation type="submission" date="2016-11" db="EMBL/GenBank/DDBJ databases">
        <authorList>
            <person name="Varghese N."/>
            <person name="Submissions S."/>
        </authorList>
    </citation>
    <scope>NUCLEOTIDE SEQUENCE [LARGE SCALE GENOMIC DNA]</scope>
    <source>
        <strain evidence="3">DSM 17539</strain>
    </source>
</reference>
<evidence type="ECO:0000313" key="3">
    <source>
        <dbReference type="Proteomes" id="UP000184406"/>
    </source>
</evidence>
<accession>A0A1M4Y2S8</accession>
<gene>
    <name evidence="2" type="ORF">SAMN03080594_102293</name>
</gene>
<dbReference type="Proteomes" id="UP000184406">
    <property type="component" value="Unassembled WGS sequence"/>
</dbReference>
<name>A0A1M4Y2S8_9FLAO</name>
<dbReference type="EMBL" id="FQUX01000002">
    <property type="protein sequence ID" value="SHF00005.1"/>
    <property type="molecule type" value="Genomic_DNA"/>
</dbReference>